<comment type="caution">
    <text evidence="2">The sequence shown here is derived from an EMBL/GenBank/DDBJ whole genome shotgun (WGS) entry which is preliminary data.</text>
</comment>
<evidence type="ECO:0000313" key="2">
    <source>
        <dbReference type="EMBL" id="MBU2662652.1"/>
    </source>
</evidence>
<keyword evidence="3" id="KW-1185">Reference proteome</keyword>
<dbReference type="Pfam" id="PF01872">
    <property type="entry name" value="RibD_C"/>
    <property type="match status" value="1"/>
</dbReference>
<reference evidence="2 3" key="1">
    <citation type="submission" date="2021-06" db="EMBL/GenBank/DDBJ databases">
        <title>Actinoplanes lichenicola sp. nov., and Actinoplanes ovalisporus sp. nov., isolated from lichen in Thailand.</title>
        <authorList>
            <person name="Saeng-In P."/>
            <person name="Kanchanasin P."/>
            <person name="Yuki M."/>
            <person name="Kudo T."/>
            <person name="Ohkuma M."/>
            <person name="Phongsopitanun W."/>
            <person name="Tanasupawat S."/>
        </authorList>
    </citation>
    <scope>NUCLEOTIDE SEQUENCE [LARGE SCALE GENOMIC DNA]</scope>
    <source>
        <strain evidence="2 3">NBRC 110975</strain>
    </source>
</reference>
<dbReference type="Gene3D" id="3.40.430.10">
    <property type="entry name" value="Dihydrofolate Reductase, subunit A"/>
    <property type="match status" value="1"/>
</dbReference>
<evidence type="ECO:0000259" key="1">
    <source>
        <dbReference type="Pfam" id="PF01872"/>
    </source>
</evidence>
<dbReference type="EMBL" id="JAHKKG010000001">
    <property type="protein sequence ID" value="MBU2662652.1"/>
    <property type="molecule type" value="Genomic_DNA"/>
</dbReference>
<gene>
    <name evidence="2" type="ORF">KOI35_03955</name>
</gene>
<dbReference type="InterPro" id="IPR002734">
    <property type="entry name" value="RibDG_C"/>
</dbReference>
<dbReference type="SUPFAM" id="SSF53597">
    <property type="entry name" value="Dihydrofolate reductase-like"/>
    <property type="match status" value="1"/>
</dbReference>
<dbReference type="Proteomes" id="UP001519654">
    <property type="component" value="Unassembled WGS sequence"/>
</dbReference>
<sequence length="188" mass="20155">MRVVAQQWMSLDGYASGPDGEEPLFAAIPPDADAASQKWNDNLLDDVDAVLLGRRSYESFVQFWPTATEPIAARVNTIDKVVFSATLESAPWGDHPPATIHHDAVSYLRERRSTETTLLVWGSLALMHDLMAAGELDELDLFVAPAALGAGTPLIPAGTPLALTQLGGEIWPGATHLRYAVNRPAAAG</sequence>
<organism evidence="2 3">
    <name type="scientific">Paractinoplanes bogorensis</name>
    <dbReference type="NCBI Taxonomy" id="1610840"/>
    <lineage>
        <taxon>Bacteria</taxon>
        <taxon>Bacillati</taxon>
        <taxon>Actinomycetota</taxon>
        <taxon>Actinomycetes</taxon>
        <taxon>Micromonosporales</taxon>
        <taxon>Micromonosporaceae</taxon>
        <taxon>Paractinoplanes</taxon>
    </lineage>
</organism>
<accession>A0ABS5YGR0</accession>
<name>A0ABS5YGR0_9ACTN</name>
<evidence type="ECO:0000313" key="3">
    <source>
        <dbReference type="Proteomes" id="UP001519654"/>
    </source>
</evidence>
<proteinExistence type="predicted"/>
<dbReference type="InterPro" id="IPR024072">
    <property type="entry name" value="DHFR-like_dom_sf"/>
</dbReference>
<feature type="domain" description="Bacterial bifunctional deaminase-reductase C-terminal" evidence="1">
    <location>
        <begin position="3"/>
        <end position="161"/>
    </location>
</feature>
<dbReference type="RefSeq" id="WP_215784576.1">
    <property type="nucleotide sequence ID" value="NZ_JAHKKG010000001.1"/>
</dbReference>
<protein>
    <submittedName>
        <fullName evidence="2">Dihydrofolate reductase family protein</fullName>
    </submittedName>
</protein>